<proteinExistence type="predicted"/>
<evidence type="ECO:0000313" key="2">
    <source>
        <dbReference type="Proteomes" id="UP000735302"/>
    </source>
</evidence>
<keyword evidence="2" id="KW-1185">Reference proteome</keyword>
<reference evidence="1 2" key="1">
    <citation type="journal article" date="2021" name="Elife">
        <title>Chloroplast acquisition without the gene transfer in kleptoplastic sea slugs, Plakobranchus ocellatus.</title>
        <authorList>
            <person name="Maeda T."/>
            <person name="Takahashi S."/>
            <person name="Yoshida T."/>
            <person name="Shimamura S."/>
            <person name="Takaki Y."/>
            <person name="Nagai Y."/>
            <person name="Toyoda A."/>
            <person name="Suzuki Y."/>
            <person name="Arimoto A."/>
            <person name="Ishii H."/>
            <person name="Satoh N."/>
            <person name="Nishiyama T."/>
            <person name="Hasebe M."/>
            <person name="Maruyama T."/>
            <person name="Minagawa J."/>
            <person name="Obokata J."/>
            <person name="Shigenobu S."/>
        </authorList>
    </citation>
    <scope>NUCLEOTIDE SEQUENCE [LARGE SCALE GENOMIC DNA]</scope>
</reference>
<protein>
    <submittedName>
        <fullName evidence="1">Nucleic-acid-binding protein from mobile element jockey</fullName>
    </submittedName>
</protein>
<accession>A0AAV4CS61</accession>
<organism evidence="1 2">
    <name type="scientific">Plakobranchus ocellatus</name>
    <dbReference type="NCBI Taxonomy" id="259542"/>
    <lineage>
        <taxon>Eukaryota</taxon>
        <taxon>Metazoa</taxon>
        <taxon>Spiralia</taxon>
        <taxon>Lophotrochozoa</taxon>
        <taxon>Mollusca</taxon>
        <taxon>Gastropoda</taxon>
        <taxon>Heterobranchia</taxon>
        <taxon>Euthyneura</taxon>
        <taxon>Panpulmonata</taxon>
        <taxon>Sacoglossa</taxon>
        <taxon>Placobranchoidea</taxon>
        <taxon>Plakobranchidae</taxon>
        <taxon>Plakobranchus</taxon>
    </lineage>
</organism>
<sequence>MRCYKCQRYSHFKEGCKKFAVVCVKCGKWSCQTCCSADPHCINCRGDHTASNKCLFCPVQRGNSIEIFSGSQFQRATETESLAKRRAEKTSGSYGSSNRFASLTMEAQDTISSIWGDSSTLSSWGPPPFLWSDLPPSANPFTAPGKET</sequence>
<name>A0AAV4CS61_9GAST</name>
<dbReference type="EMBL" id="BLXT01006926">
    <property type="protein sequence ID" value="GFO34679.1"/>
    <property type="molecule type" value="Genomic_DNA"/>
</dbReference>
<dbReference type="AlphaFoldDB" id="A0AAV4CS61"/>
<comment type="caution">
    <text evidence="1">The sequence shown here is derived from an EMBL/GenBank/DDBJ whole genome shotgun (WGS) entry which is preliminary data.</text>
</comment>
<dbReference type="Proteomes" id="UP000735302">
    <property type="component" value="Unassembled WGS sequence"/>
</dbReference>
<gene>
    <name evidence="1" type="ORF">PoB_006118400</name>
</gene>
<evidence type="ECO:0000313" key="1">
    <source>
        <dbReference type="EMBL" id="GFO34679.1"/>
    </source>
</evidence>